<dbReference type="InterPro" id="IPR006680">
    <property type="entry name" value="Amidohydro-rel"/>
</dbReference>
<evidence type="ECO:0000313" key="3">
    <source>
        <dbReference type="EMBL" id="KAA0594551.1"/>
    </source>
</evidence>
<dbReference type="Pfam" id="PF04909">
    <property type="entry name" value="Amidohydro_2"/>
    <property type="match status" value="1"/>
</dbReference>
<dbReference type="GO" id="GO:0016831">
    <property type="term" value="F:carboxy-lyase activity"/>
    <property type="evidence" value="ECO:0007669"/>
    <property type="project" value="InterPro"/>
</dbReference>
<organism evidence="3 4">
    <name type="scientific">Azospirillum lipoferum</name>
    <dbReference type="NCBI Taxonomy" id="193"/>
    <lineage>
        <taxon>Bacteria</taxon>
        <taxon>Pseudomonadati</taxon>
        <taxon>Pseudomonadota</taxon>
        <taxon>Alphaproteobacteria</taxon>
        <taxon>Rhodospirillales</taxon>
        <taxon>Azospirillaceae</taxon>
        <taxon>Azospirillum</taxon>
    </lineage>
</organism>
<feature type="domain" description="Amidohydrolase-related" evidence="2">
    <location>
        <begin position="79"/>
        <end position="297"/>
    </location>
</feature>
<gene>
    <name evidence="3" type="ORF">FZ942_21075</name>
</gene>
<reference evidence="3 4" key="1">
    <citation type="submission" date="2019-08" db="EMBL/GenBank/DDBJ databases">
        <authorList>
            <person name="Grouzdev D."/>
            <person name="Tikhonova E."/>
            <person name="Kravchenko I."/>
        </authorList>
    </citation>
    <scope>NUCLEOTIDE SEQUENCE [LARGE SCALE GENOMIC DNA]</scope>
    <source>
        <strain evidence="3 4">59b</strain>
    </source>
</reference>
<evidence type="ECO:0000313" key="4">
    <source>
        <dbReference type="Proteomes" id="UP000324927"/>
    </source>
</evidence>
<dbReference type="EMBL" id="VTTN01000008">
    <property type="protein sequence ID" value="KAA0594551.1"/>
    <property type="molecule type" value="Genomic_DNA"/>
</dbReference>
<dbReference type="OrthoDB" id="9799024at2"/>
<dbReference type="InterPro" id="IPR032466">
    <property type="entry name" value="Metal_Hydrolase"/>
</dbReference>
<evidence type="ECO:0000256" key="1">
    <source>
        <dbReference type="ARBA" id="ARBA00023239"/>
    </source>
</evidence>
<dbReference type="Gene3D" id="3.20.20.140">
    <property type="entry name" value="Metal-dependent hydrolases"/>
    <property type="match status" value="1"/>
</dbReference>
<protein>
    <submittedName>
        <fullName evidence="3">Amidohydrolase family protein</fullName>
    </submittedName>
</protein>
<comment type="caution">
    <text evidence="3">The sequence shown here is derived from an EMBL/GenBank/DDBJ whole genome shotgun (WGS) entry which is preliminary data.</text>
</comment>
<keyword evidence="1" id="KW-0456">Lyase</keyword>
<dbReference type="PANTHER" id="PTHR21240">
    <property type="entry name" value="2-AMINO-3-CARBOXYLMUCONATE-6-SEMIALDEHYDE DECARBOXYLASE"/>
    <property type="match status" value="1"/>
</dbReference>
<accession>A0A5A9GJB1</accession>
<dbReference type="Proteomes" id="UP000324927">
    <property type="component" value="Unassembled WGS sequence"/>
</dbReference>
<dbReference type="InterPro" id="IPR032465">
    <property type="entry name" value="ACMSD"/>
</dbReference>
<keyword evidence="4" id="KW-1185">Reference proteome</keyword>
<sequence>MLRLSRQTPQPETAIVSRKIIDLRSRPAFLHDFYGATPGTPGFETARWLNRRVGTRGDDAHFTRSHTLDGFLADVREAGITAAAIIGRDTPGVSTSNDRVHELVAGRPELIGVGSVDPRRQGTAAAVAEAGRAVTVLGLKGINLEPGFLDPAIPFDDPSLLPVYDACDQLKVPVFLMTGPTTPDPCFNDPAPVGRIARAFPNLNIVIHHGFWPHVAEIIGIAFRYPNVHIVPDMYIFLPGSRLYVEAANGFLRDQLLFGSSYPFRPMKQTVEDFLKLGFDGAVLDGLLFDNARRLLALDL</sequence>
<dbReference type="GO" id="GO:0016787">
    <property type="term" value="F:hydrolase activity"/>
    <property type="evidence" value="ECO:0007669"/>
    <property type="project" value="UniProtKB-KW"/>
</dbReference>
<name>A0A5A9GJB1_AZOLI</name>
<evidence type="ECO:0000259" key="2">
    <source>
        <dbReference type="Pfam" id="PF04909"/>
    </source>
</evidence>
<dbReference type="AlphaFoldDB" id="A0A5A9GJB1"/>
<proteinExistence type="predicted"/>
<dbReference type="PANTHER" id="PTHR21240:SF19">
    <property type="entry name" value="CATALYTIC_ HYDROLASE"/>
    <property type="match status" value="1"/>
</dbReference>
<dbReference type="SUPFAM" id="SSF51556">
    <property type="entry name" value="Metallo-dependent hydrolases"/>
    <property type="match status" value="1"/>
</dbReference>
<keyword evidence="3" id="KW-0378">Hydrolase</keyword>